<reference evidence="2 3" key="1">
    <citation type="submission" date="2019-03" db="EMBL/GenBank/DDBJ databases">
        <title>First draft genome of Liparis tanakae, snailfish: a comprehensive survey of snailfish specific genes.</title>
        <authorList>
            <person name="Kim W."/>
            <person name="Song I."/>
            <person name="Jeong J.-H."/>
            <person name="Kim D."/>
            <person name="Kim S."/>
            <person name="Ryu S."/>
            <person name="Song J.Y."/>
            <person name="Lee S.K."/>
        </authorList>
    </citation>
    <scope>NUCLEOTIDE SEQUENCE [LARGE SCALE GENOMIC DNA]</scope>
    <source>
        <tissue evidence="2">Muscle</tissue>
    </source>
</reference>
<feature type="compositionally biased region" description="Basic and acidic residues" evidence="1">
    <location>
        <begin position="88"/>
        <end position="112"/>
    </location>
</feature>
<feature type="compositionally biased region" description="Polar residues" evidence="1">
    <location>
        <begin position="13"/>
        <end position="30"/>
    </location>
</feature>
<feature type="region of interest" description="Disordered" evidence="1">
    <location>
        <begin position="72"/>
        <end position="143"/>
    </location>
</feature>
<dbReference type="EMBL" id="SRLO01000607">
    <property type="protein sequence ID" value="TNN50751.1"/>
    <property type="molecule type" value="Genomic_DNA"/>
</dbReference>
<proteinExistence type="predicted"/>
<evidence type="ECO:0000313" key="2">
    <source>
        <dbReference type="EMBL" id="TNN50751.1"/>
    </source>
</evidence>
<accession>A0A4Z2GBY8</accession>
<sequence>MKAPMQWRLKQVRSPSRYSQPCQRSKVNNSRTPALWRLSPFPKRIINYRETDLAAVSPLVAAPSDQRRRCIVKSHPTAGDETYTTSWRSEEPPGEKIKGQEGERLESLESGRNKAGPEGGGGKNRHADGLQRAALAELPRGSG</sequence>
<gene>
    <name evidence="2" type="ORF">EYF80_039072</name>
</gene>
<name>A0A4Z2GBY8_9TELE</name>
<organism evidence="2 3">
    <name type="scientific">Liparis tanakae</name>
    <name type="common">Tanaka's snailfish</name>
    <dbReference type="NCBI Taxonomy" id="230148"/>
    <lineage>
        <taxon>Eukaryota</taxon>
        <taxon>Metazoa</taxon>
        <taxon>Chordata</taxon>
        <taxon>Craniata</taxon>
        <taxon>Vertebrata</taxon>
        <taxon>Euteleostomi</taxon>
        <taxon>Actinopterygii</taxon>
        <taxon>Neopterygii</taxon>
        <taxon>Teleostei</taxon>
        <taxon>Neoteleostei</taxon>
        <taxon>Acanthomorphata</taxon>
        <taxon>Eupercaria</taxon>
        <taxon>Perciformes</taxon>
        <taxon>Cottioidei</taxon>
        <taxon>Cottales</taxon>
        <taxon>Liparidae</taxon>
        <taxon>Liparis</taxon>
    </lineage>
</organism>
<evidence type="ECO:0000313" key="3">
    <source>
        <dbReference type="Proteomes" id="UP000314294"/>
    </source>
</evidence>
<keyword evidence="3" id="KW-1185">Reference proteome</keyword>
<protein>
    <submittedName>
        <fullName evidence="2">Uncharacterized protein</fullName>
    </submittedName>
</protein>
<feature type="region of interest" description="Disordered" evidence="1">
    <location>
        <begin position="1"/>
        <end position="30"/>
    </location>
</feature>
<evidence type="ECO:0000256" key="1">
    <source>
        <dbReference type="SAM" id="MobiDB-lite"/>
    </source>
</evidence>
<comment type="caution">
    <text evidence="2">The sequence shown here is derived from an EMBL/GenBank/DDBJ whole genome shotgun (WGS) entry which is preliminary data.</text>
</comment>
<dbReference type="Proteomes" id="UP000314294">
    <property type="component" value="Unassembled WGS sequence"/>
</dbReference>
<dbReference type="AlphaFoldDB" id="A0A4Z2GBY8"/>